<feature type="domain" description="PTS EIIB type-2" evidence="2">
    <location>
        <begin position="2"/>
        <end position="94"/>
    </location>
</feature>
<protein>
    <submittedName>
        <fullName evidence="3">PTS sugar transporter subunit IIB</fullName>
    </submittedName>
</protein>
<dbReference type="InterPro" id="IPR036095">
    <property type="entry name" value="PTS_EIIB-like_sf"/>
</dbReference>
<organism evidence="3 4">
    <name type="scientific">Ligilactobacillus acidipiscis</name>
    <dbReference type="NCBI Taxonomy" id="89059"/>
    <lineage>
        <taxon>Bacteria</taxon>
        <taxon>Bacillati</taxon>
        <taxon>Bacillota</taxon>
        <taxon>Bacilli</taxon>
        <taxon>Lactobacillales</taxon>
        <taxon>Lactobacillaceae</taxon>
        <taxon>Ligilactobacillus</taxon>
    </lineage>
</organism>
<dbReference type="Proteomes" id="UP000707535">
    <property type="component" value="Unassembled WGS sequence"/>
</dbReference>
<keyword evidence="3" id="KW-0813">Transport</keyword>
<keyword evidence="1" id="KW-0808">Transferase</keyword>
<dbReference type="CDD" id="cd05566">
    <property type="entry name" value="PTS_IIB_galactitol"/>
    <property type="match status" value="1"/>
</dbReference>
<reference evidence="3" key="1">
    <citation type="journal article" date="2021" name="PeerJ">
        <title>Extensive microbial diversity within the chicken gut microbiome revealed by metagenomics and culture.</title>
        <authorList>
            <person name="Gilroy R."/>
            <person name="Ravi A."/>
            <person name="Getino M."/>
            <person name="Pursley I."/>
            <person name="Horton D.L."/>
            <person name="Alikhan N.F."/>
            <person name="Baker D."/>
            <person name="Gharbi K."/>
            <person name="Hall N."/>
            <person name="Watson M."/>
            <person name="Adriaenssens E.M."/>
            <person name="Foster-Nyarko E."/>
            <person name="Jarju S."/>
            <person name="Secka A."/>
            <person name="Antonio M."/>
            <person name="Oren A."/>
            <person name="Chaudhuri R.R."/>
            <person name="La Ragione R."/>
            <person name="Hildebrand F."/>
            <person name="Pallen M.J."/>
        </authorList>
    </citation>
    <scope>NUCLEOTIDE SEQUENCE</scope>
    <source>
        <strain evidence="3">CHK174-6876</strain>
    </source>
</reference>
<evidence type="ECO:0000256" key="1">
    <source>
        <dbReference type="ARBA" id="ARBA00022679"/>
    </source>
</evidence>
<dbReference type="InterPro" id="IPR013011">
    <property type="entry name" value="PTS_EIIB_2"/>
</dbReference>
<dbReference type="PROSITE" id="PS51099">
    <property type="entry name" value="PTS_EIIB_TYPE_2"/>
    <property type="match status" value="1"/>
</dbReference>
<sequence>MKKILIACGSGIVTSTAVHDKVSKLLDENGFANQYSITQCKISETVPKSAQYDFLIGTTMAPEGLECDFISGIPFLTGMNTEPTKEKILELMKK</sequence>
<name>A0A921F649_9LACO</name>
<dbReference type="InterPro" id="IPR003501">
    <property type="entry name" value="PTS_EIIB_2/3"/>
</dbReference>
<dbReference type="EMBL" id="DYXG01000006">
    <property type="protein sequence ID" value="HJE96031.1"/>
    <property type="molecule type" value="Genomic_DNA"/>
</dbReference>
<dbReference type="GO" id="GO:0008982">
    <property type="term" value="F:protein-N(PI)-phosphohistidine-sugar phosphotransferase activity"/>
    <property type="evidence" value="ECO:0007669"/>
    <property type="project" value="InterPro"/>
</dbReference>
<evidence type="ECO:0000313" key="3">
    <source>
        <dbReference type="EMBL" id="HJE96031.1"/>
    </source>
</evidence>
<dbReference type="Pfam" id="PF02302">
    <property type="entry name" value="PTS_IIB"/>
    <property type="match status" value="1"/>
</dbReference>
<dbReference type="SUPFAM" id="SSF52794">
    <property type="entry name" value="PTS system IIB component-like"/>
    <property type="match status" value="1"/>
</dbReference>
<dbReference type="RefSeq" id="WP_277122500.1">
    <property type="nucleotide sequence ID" value="NZ_CP113926.1"/>
</dbReference>
<reference evidence="3" key="2">
    <citation type="submission" date="2021-09" db="EMBL/GenBank/DDBJ databases">
        <authorList>
            <person name="Gilroy R."/>
        </authorList>
    </citation>
    <scope>NUCLEOTIDE SEQUENCE</scope>
    <source>
        <strain evidence="3">CHK174-6876</strain>
    </source>
</reference>
<keyword evidence="3" id="KW-0762">Sugar transport</keyword>
<accession>A0A921F649</accession>
<gene>
    <name evidence="3" type="ORF">K8V00_00290</name>
</gene>
<proteinExistence type="predicted"/>
<dbReference type="AlphaFoldDB" id="A0A921F649"/>
<evidence type="ECO:0000259" key="2">
    <source>
        <dbReference type="PROSITE" id="PS51099"/>
    </source>
</evidence>
<dbReference type="GO" id="GO:0009401">
    <property type="term" value="P:phosphoenolpyruvate-dependent sugar phosphotransferase system"/>
    <property type="evidence" value="ECO:0007669"/>
    <property type="project" value="InterPro"/>
</dbReference>
<dbReference type="Gene3D" id="3.40.50.2300">
    <property type="match status" value="1"/>
</dbReference>
<comment type="caution">
    <text evidence="3">The sequence shown here is derived from an EMBL/GenBank/DDBJ whole genome shotgun (WGS) entry which is preliminary data.</text>
</comment>
<evidence type="ECO:0000313" key="4">
    <source>
        <dbReference type="Proteomes" id="UP000707535"/>
    </source>
</evidence>